<organism evidence="2 4">
    <name type="scientific">Roseburia inulinivorans</name>
    <dbReference type="NCBI Taxonomy" id="360807"/>
    <lineage>
        <taxon>Bacteria</taxon>
        <taxon>Bacillati</taxon>
        <taxon>Bacillota</taxon>
        <taxon>Clostridia</taxon>
        <taxon>Lachnospirales</taxon>
        <taxon>Lachnospiraceae</taxon>
        <taxon>Roseburia</taxon>
    </lineage>
</organism>
<feature type="transmembrane region" description="Helical" evidence="1">
    <location>
        <begin position="141"/>
        <end position="168"/>
    </location>
</feature>
<dbReference type="Proteomes" id="UP000286271">
    <property type="component" value="Unassembled WGS sequence"/>
</dbReference>
<accession>A0A396A923</accession>
<name>A0A396A923_9FIRM</name>
<reference evidence="4 5" key="1">
    <citation type="submission" date="2018-08" db="EMBL/GenBank/DDBJ databases">
        <title>A genome reference for cultivated species of the human gut microbiota.</title>
        <authorList>
            <person name="Zou Y."/>
            <person name="Xue W."/>
            <person name="Luo G."/>
        </authorList>
    </citation>
    <scope>NUCLEOTIDE SEQUENCE [LARGE SCALE GENOMIC DNA]</scope>
    <source>
        <strain evidence="3 5">AM27-11</strain>
        <strain evidence="2 4">AM32-8LB</strain>
    </source>
</reference>
<feature type="transmembrane region" description="Helical" evidence="1">
    <location>
        <begin position="180"/>
        <end position="199"/>
    </location>
</feature>
<keyword evidence="1" id="KW-0812">Transmembrane</keyword>
<evidence type="ECO:0000256" key="1">
    <source>
        <dbReference type="SAM" id="Phobius"/>
    </source>
</evidence>
<sequence length="261" mass="30069">MKSQSKFEVVKMETKMAYGNSKLNRDVIKYIAMLTMLLNHISQVFMKSGYFLSELFLDIGYFTAITMCYFLVEGFQYTHSKKNYAIRLLIFALISEIPYCMAFTTNGVLEFQGLNMLFTLLICFMILIVNDKVSNKFLKDICILGLIILSLFCDWALLAPIFTLLFIWSRGLRNKMKYTFIISMLLFGLFNFAGGIGRFSLGTNIAYALGSMSGIALAGIVILYFYNGKRMEKGKVFSKWFFYLFYPVHLLILGLIRIYCL</sequence>
<evidence type="ECO:0000313" key="3">
    <source>
        <dbReference type="EMBL" id="RHE89280.1"/>
    </source>
</evidence>
<dbReference type="EMBL" id="QSIQ01000061">
    <property type="protein sequence ID" value="RHC97779.1"/>
    <property type="molecule type" value="Genomic_DNA"/>
</dbReference>
<gene>
    <name evidence="3" type="ORF">DW707_18475</name>
    <name evidence="2" type="ORF">DW813_17095</name>
</gene>
<protein>
    <submittedName>
        <fullName evidence="2">Conjugal transfer protein TraX</fullName>
    </submittedName>
</protein>
<dbReference type="InterPro" id="IPR008875">
    <property type="entry name" value="TraX"/>
</dbReference>
<evidence type="ECO:0000313" key="5">
    <source>
        <dbReference type="Proteomes" id="UP000286271"/>
    </source>
</evidence>
<feature type="transmembrane region" description="Helical" evidence="1">
    <location>
        <begin position="240"/>
        <end position="260"/>
    </location>
</feature>
<dbReference type="Proteomes" id="UP000266391">
    <property type="component" value="Unassembled WGS sequence"/>
</dbReference>
<keyword evidence="1" id="KW-0472">Membrane</keyword>
<proteinExistence type="predicted"/>
<keyword evidence="1" id="KW-1133">Transmembrane helix</keyword>
<comment type="caution">
    <text evidence="2">The sequence shown here is derived from an EMBL/GenBank/DDBJ whole genome shotgun (WGS) entry which is preliminary data.</text>
</comment>
<dbReference type="Pfam" id="PF05857">
    <property type="entry name" value="TraX"/>
    <property type="match status" value="1"/>
</dbReference>
<evidence type="ECO:0000313" key="2">
    <source>
        <dbReference type="EMBL" id="RHC97779.1"/>
    </source>
</evidence>
<dbReference type="EMBL" id="QSKW01000072">
    <property type="protein sequence ID" value="RHE89280.1"/>
    <property type="molecule type" value="Genomic_DNA"/>
</dbReference>
<evidence type="ECO:0000313" key="4">
    <source>
        <dbReference type="Proteomes" id="UP000266391"/>
    </source>
</evidence>
<dbReference type="AlphaFoldDB" id="A0A396A923"/>
<feature type="transmembrane region" description="Helical" evidence="1">
    <location>
        <begin position="111"/>
        <end position="129"/>
    </location>
</feature>
<feature type="transmembrane region" description="Helical" evidence="1">
    <location>
        <begin position="206"/>
        <end position="228"/>
    </location>
</feature>
<feature type="transmembrane region" description="Helical" evidence="1">
    <location>
        <begin position="27"/>
        <end position="45"/>
    </location>
</feature>
<feature type="transmembrane region" description="Helical" evidence="1">
    <location>
        <begin position="51"/>
        <end position="72"/>
    </location>
</feature>